<dbReference type="InterPro" id="IPR036189">
    <property type="entry name" value="DCP2_BoxA_sf"/>
</dbReference>
<dbReference type="SUPFAM" id="SSF55811">
    <property type="entry name" value="Nudix"/>
    <property type="match status" value="1"/>
</dbReference>
<dbReference type="GeneID" id="15804906"/>
<keyword evidence="4" id="KW-0963">Cytoplasm</keyword>
<dbReference type="STRING" id="1537102.L1LA00"/>
<dbReference type="InterPro" id="IPR044099">
    <property type="entry name" value="Dcp2_NUDIX"/>
</dbReference>
<dbReference type="GO" id="GO:0003723">
    <property type="term" value="F:RNA binding"/>
    <property type="evidence" value="ECO:0007669"/>
    <property type="project" value="UniProtKB-KW"/>
</dbReference>
<proteinExistence type="inferred from homology"/>
<dbReference type="InterPro" id="IPR000086">
    <property type="entry name" value="NUDIX_hydrolase_dom"/>
</dbReference>
<dbReference type="GO" id="GO:0000290">
    <property type="term" value="P:deadenylation-dependent decapping of nuclear-transcribed mRNA"/>
    <property type="evidence" value="ECO:0007669"/>
    <property type="project" value="InterPro"/>
</dbReference>
<evidence type="ECO:0000313" key="12">
    <source>
        <dbReference type="Proteomes" id="UP000031512"/>
    </source>
</evidence>
<dbReference type="SUPFAM" id="SSF140586">
    <property type="entry name" value="Dcp2 domain-like"/>
    <property type="match status" value="1"/>
</dbReference>
<dbReference type="AlphaFoldDB" id="L1LA00"/>
<dbReference type="eggNOG" id="KOG2937">
    <property type="taxonomic scope" value="Eukaryota"/>
</dbReference>
<dbReference type="RefSeq" id="XP_004831445.1">
    <property type="nucleotide sequence ID" value="XM_004831388.1"/>
</dbReference>
<dbReference type="SMART" id="SM01125">
    <property type="entry name" value="DCP2"/>
    <property type="match status" value="1"/>
</dbReference>
<organism evidence="11 12">
    <name type="scientific">Theileria equi strain WA</name>
    <dbReference type="NCBI Taxonomy" id="1537102"/>
    <lineage>
        <taxon>Eukaryota</taxon>
        <taxon>Sar</taxon>
        <taxon>Alveolata</taxon>
        <taxon>Apicomplexa</taxon>
        <taxon>Aconoidasida</taxon>
        <taxon>Piroplasmida</taxon>
        <taxon>Theileriidae</taxon>
        <taxon>Theileria</taxon>
    </lineage>
</organism>
<dbReference type="InterPro" id="IPR015797">
    <property type="entry name" value="NUDIX_hydrolase-like_dom_sf"/>
</dbReference>
<dbReference type="PANTHER" id="PTHR23114">
    <property type="entry name" value="M7GPPPN-MRNA HYDROLASE"/>
    <property type="match status" value="1"/>
</dbReference>
<evidence type="ECO:0000256" key="7">
    <source>
        <dbReference type="ARBA" id="ARBA00022884"/>
    </source>
</evidence>
<evidence type="ECO:0000256" key="2">
    <source>
        <dbReference type="ARBA" id="ARBA00004496"/>
    </source>
</evidence>
<evidence type="ECO:0000256" key="6">
    <source>
        <dbReference type="ARBA" id="ARBA00022801"/>
    </source>
</evidence>
<reference evidence="11 12" key="1">
    <citation type="journal article" date="2012" name="BMC Genomics">
        <title>Comparative genomic analysis and phylogenetic position of Theileria equi.</title>
        <authorList>
            <person name="Kappmeyer L.S."/>
            <person name="Thiagarajan M."/>
            <person name="Herndon D.R."/>
            <person name="Ramsay J.D."/>
            <person name="Caler E."/>
            <person name="Djikeng A."/>
            <person name="Gillespie J.J."/>
            <person name="Lau A.O."/>
            <person name="Roalson E.H."/>
            <person name="Silva J.C."/>
            <person name="Silva M.G."/>
            <person name="Suarez C.E."/>
            <person name="Ueti M.W."/>
            <person name="Nene V.M."/>
            <person name="Mealey R.H."/>
            <person name="Knowles D.P."/>
            <person name="Brayton K.A."/>
        </authorList>
    </citation>
    <scope>NUCLEOTIDE SEQUENCE [LARGE SCALE GENOMIC DNA]</scope>
    <source>
        <strain evidence="11 12">WA</strain>
    </source>
</reference>
<sequence length="383" mass="43734">MSTDIPLLDSALLDCYGRFITLLPEDVLRDHIHLCFILQEAYWWYCDKWCAKHDDLPKMTLAQFIHLVCNDCPIIKPYVPQDDLPGLLSSWKVYSRGIPVRGAIILSRDLKRVLLVQSCNSKKWSFPRGKVDQDEDDMTCAAREVMEETGLSVGNCMHNSVYVQNTRNDGTNLPDASVDVKLYIVPCFDDSLKVCPVSKYEISGHAWIELDKLKAGNPGVSTYQVRPFVEKVIDFVRCFKRGRFKSQFPQQYAYYKRCFKGESSETRNTSQDQKNAPGESKSGKKVASDETVPYIVRGSKEIGTCGSIHALEEGENASSDYEGKIVPKMYRNFKSRKQHVSKLMDRQNNETFGENARWSPDEMFRINTEKFGVVSTYEGTFNL</sequence>
<dbReference type="CDD" id="cd03672">
    <property type="entry name" value="NUDIX_Dcp2p_Nudt20"/>
    <property type="match status" value="1"/>
</dbReference>
<keyword evidence="6" id="KW-0378">Hydrolase</keyword>
<evidence type="ECO:0000256" key="3">
    <source>
        <dbReference type="ARBA" id="ARBA00005279"/>
    </source>
</evidence>
<dbReference type="InterPro" id="IPR007722">
    <property type="entry name" value="DCP2_BoxA"/>
</dbReference>
<accession>L1LA00</accession>
<comment type="subcellular location">
    <subcellularLocation>
        <location evidence="2">Cytoplasm</location>
    </subcellularLocation>
</comment>
<dbReference type="PANTHER" id="PTHR23114:SF17">
    <property type="entry name" value="M7GPPPN-MRNA HYDROLASE"/>
    <property type="match status" value="1"/>
</dbReference>
<evidence type="ECO:0000256" key="4">
    <source>
        <dbReference type="ARBA" id="ARBA00022490"/>
    </source>
</evidence>
<evidence type="ECO:0000313" key="11">
    <source>
        <dbReference type="EMBL" id="EKX71993.1"/>
    </source>
</evidence>
<keyword evidence="7" id="KW-0694">RNA-binding</keyword>
<dbReference type="OrthoDB" id="18996at2759"/>
<gene>
    <name evidence="11" type="ORF">BEWA_016710</name>
</gene>
<feature type="region of interest" description="Disordered" evidence="9">
    <location>
        <begin position="265"/>
        <end position="288"/>
    </location>
</feature>
<evidence type="ECO:0000256" key="5">
    <source>
        <dbReference type="ARBA" id="ARBA00022723"/>
    </source>
</evidence>
<keyword evidence="8" id="KW-0464">Manganese</keyword>
<keyword evidence="12" id="KW-1185">Reference proteome</keyword>
<evidence type="ECO:0000256" key="9">
    <source>
        <dbReference type="SAM" id="MobiDB-lite"/>
    </source>
</evidence>
<dbReference type="GO" id="GO:0000184">
    <property type="term" value="P:nuclear-transcribed mRNA catabolic process, nonsense-mediated decay"/>
    <property type="evidence" value="ECO:0007669"/>
    <property type="project" value="InterPro"/>
</dbReference>
<dbReference type="EMBL" id="ACOU01000008">
    <property type="protein sequence ID" value="EKX71993.1"/>
    <property type="molecule type" value="Genomic_DNA"/>
</dbReference>
<comment type="cofactor">
    <cofactor evidence="1">
        <name>Mn(2+)</name>
        <dbReference type="ChEBI" id="CHEBI:29035"/>
    </cofactor>
</comment>
<dbReference type="Pfam" id="PF00293">
    <property type="entry name" value="NUDIX"/>
    <property type="match status" value="1"/>
</dbReference>
<dbReference type="GO" id="GO:0140933">
    <property type="term" value="F:5'-(N(7)-methylguanosine 5'-triphospho)-[mRNA] hydrolase activity"/>
    <property type="evidence" value="ECO:0007669"/>
    <property type="project" value="InterPro"/>
</dbReference>
<keyword evidence="5" id="KW-0479">Metal-binding</keyword>
<dbReference type="VEuPathDB" id="PiroplasmaDB:BEWA_016710"/>
<evidence type="ECO:0000256" key="1">
    <source>
        <dbReference type="ARBA" id="ARBA00001936"/>
    </source>
</evidence>
<dbReference type="GO" id="GO:0030145">
    <property type="term" value="F:manganese ion binding"/>
    <property type="evidence" value="ECO:0007669"/>
    <property type="project" value="InterPro"/>
</dbReference>
<dbReference type="Proteomes" id="UP000031512">
    <property type="component" value="Unassembled WGS sequence"/>
</dbReference>
<dbReference type="PROSITE" id="PS00893">
    <property type="entry name" value="NUDIX_BOX"/>
    <property type="match status" value="1"/>
</dbReference>
<protein>
    <recommendedName>
        <fullName evidence="10">Nudix hydrolase domain-containing protein</fullName>
    </recommendedName>
</protein>
<feature type="domain" description="Nudix hydrolase" evidence="10">
    <location>
        <begin position="96"/>
        <end position="231"/>
    </location>
</feature>
<name>L1LA00_THEEQ</name>
<dbReference type="Gene3D" id="3.90.79.10">
    <property type="entry name" value="Nucleoside Triphosphate Pyrophosphohydrolase"/>
    <property type="match status" value="1"/>
</dbReference>
<evidence type="ECO:0000256" key="8">
    <source>
        <dbReference type="ARBA" id="ARBA00023211"/>
    </source>
</evidence>
<dbReference type="KEGG" id="beq:BEWA_016710"/>
<comment type="similarity">
    <text evidence="3">Belongs to the Nudix hydrolase family. DCP2 subfamily.</text>
</comment>
<dbReference type="Pfam" id="PF05026">
    <property type="entry name" value="DCP2"/>
    <property type="match status" value="1"/>
</dbReference>
<evidence type="ECO:0000259" key="10">
    <source>
        <dbReference type="PROSITE" id="PS51462"/>
    </source>
</evidence>
<comment type="caution">
    <text evidence="11">The sequence shown here is derived from an EMBL/GenBank/DDBJ whole genome shotgun (WGS) entry which is preliminary data.</text>
</comment>
<dbReference type="InterPro" id="IPR020084">
    <property type="entry name" value="NUDIX_hydrolase_CS"/>
</dbReference>
<dbReference type="GO" id="GO:0005737">
    <property type="term" value="C:cytoplasm"/>
    <property type="evidence" value="ECO:0007669"/>
    <property type="project" value="UniProtKB-SubCell"/>
</dbReference>
<dbReference type="PROSITE" id="PS51462">
    <property type="entry name" value="NUDIX"/>
    <property type="match status" value="1"/>
</dbReference>
<dbReference type="Gene3D" id="1.10.10.1050">
    <property type="entry name" value="Dcp2, box A domain"/>
    <property type="match status" value="1"/>
</dbReference>